<gene>
    <name evidence="6" type="ORF">PGLA1383_LOCUS50219</name>
</gene>
<keyword evidence="1" id="KW-0677">Repeat</keyword>
<evidence type="ECO:0000313" key="6">
    <source>
        <dbReference type="EMBL" id="CAE8634570.1"/>
    </source>
</evidence>
<feature type="repeat" description="ANK" evidence="3">
    <location>
        <begin position="236"/>
        <end position="268"/>
    </location>
</feature>
<keyword evidence="2 3" id="KW-0040">ANK repeat</keyword>
<evidence type="ECO:0000256" key="2">
    <source>
        <dbReference type="ARBA" id="ARBA00023043"/>
    </source>
</evidence>
<dbReference type="EMBL" id="CAJNNV010031067">
    <property type="protein sequence ID" value="CAE8634570.1"/>
    <property type="molecule type" value="Genomic_DNA"/>
</dbReference>
<feature type="repeat" description="ANK" evidence="3">
    <location>
        <begin position="269"/>
        <end position="301"/>
    </location>
</feature>
<feature type="coiled-coil region" evidence="4">
    <location>
        <begin position="51"/>
        <end position="78"/>
    </location>
</feature>
<dbReference type="OrthoDB" id="426293at2759"/>
<dbReference type="AlphaFoldDB" id="A0A813HA78"/>
<dbReference type="Pfam" id="PF12796">
    <property type="entry name" value="Ank_2"/>
    <property type="match status" value="1"/>
</dbReference>
<keyword evidence="4" id="KW-0175">Coiled coil</keyword>
<feature type="region of interest" description="Disordered" evidence="5">
    <location>
        <begin position="1"/>
        <end position="25"/>
    </location>
</feature>
<name>A0A813HA78_POLGL</name>
<dbReference type="PROSITE" id="PS50297">
    <property type="entry name" value="ANK_REP_REGION"/>
    <property type="match status" value="2"/>
</dbReference>
<evidence type="ECO:0000256" key="5">
    <source>
        <dbReference type="SAM" id="MobiDB-lite"/>
    </source>
</evidence>
<feature type="compositionally biased region" description="Low complexity" evidence="5">
    <location>
        <begin position="392"/>
        <end position="408"/>
    </location>
</feature>
<dbReference type="InterPro" id="IPR036770">
    <property type="entry name" value="Ankyrin_rpt-contain_sf"/>
</dbReference>
<reference evidence="6" key="1">
    <citation type="submission" date="2021-02" db="EMBL/GenBank/DDBJ databases">
        <authorList>
            <person name="Dougan E. K."/>
            <person name="Rhodes N."/>
            <person name="Thang M."/>
            <person name="Chan C."/>
        </authorList>
    </citation>
    <scope>NUCLEOTIDE SEQUENCE</scope>
</reference>
<dbReference type="InterPro" id="IPR002110">
    <property type="entry name" value="Ankyrin_rpt"/>
</dbReference>
<dbReference type="PROSITE" id="PS50088">
    <property type="entry name" value="ANK_REPEAT"/>
    <property type="match status" value="2"/>
</dbReference>
<evidence type="ECO:0000313" key="7">
    <source>
        <dbReference type="Proteomes" id="UP000654075"/>
    </source>
</evidence>
<comment type="caution">
    <text evidence="6">The sequence shown here is derived from an EMBL/GenBank/DDBJ whole genome shotgun (WGS) entry which is preliminary data.</text>
</comment>
<accession>A0A813HA78</accession>
<keyword evidence="7" id="KW-1185">Reference proteome</keyword>
<evidence type="ECO:0000256" key="4">
    <source>
        <dbReference type="SAM" id="Coils"/>
    </source>
</evidence>
<dbReference type="Proteomes" id="UP000654075">
    <property type="component" value="Unassembled WGS sequence"/>
</dbReference>
<dbReference type="PANTHER" id="PTHR24171">
    <property type="entry name" value="ANKYRIN REPEAT DOMAIN-CONTAINING PROTEIN 39-RELATED"/>
    <property type="match status" value="1"/>
</dbReference>
<evidence type="ECO:0000256" key="1">
    <source>
        <dbReference type="ARBA" id="ARBA00022737"/>
    </source>
</evidence>
<dbReference type="PANTHER" id="PTHR24171:SF9">
    <property type="entry name" value="ANKYRIN REPEAT DOMAIN-CONTAINING PROTEIN 39"/>
    <property type="match status" value="1"/>
</dbReference>
<evidence type="ECO:0000256" key="3">
    <source>
        <dbReference type="PROSITE-ProRule" id="PRU00023"/>
    </source>
</evidence>
<sequence>MSHARSEEEDEEEEDQSGSYDGADGLLGASAFLSGDALARSLAEVQTNNELGLLRSEVGRMRSKIQMLEREKDDMVDNFGSVTKILLNRIKELEGDLTESNGRPQTAAVIDRIEGRSQARAGGSRSAPEVMRIDEEQPGAEGKEVLEDPEETQACGNCAREIPAGNLVSHSVFCYRNNYRCSACDEVIALRDKDSHMLHWTDPLRLLDATRDRDAAAVQAMAAHGVDFGVAVHPQTKDTVLHAAARIGDVDLVSFFMGYGVDVDPVNEQGDTPLHVAAEAAELPTLKLLVELGANVNLSNGRGESPLILVCRRGAAQAASFLLDMRADAEACTKLGDTPLQIAQRLGFQDTVLALCTAGAQLRPGTPSRARSGSPMPLPGGGGGPACPSPPGSAGSGSRASLGKEAGYPPLPPRPGRPPAPNAPSGRASAGFGRGSGSG</sequence>
<feature type="region of interest" description="Disordered" evidence="5">
    <location>
        <begin position="362"/>
        <end position="439"/>
    </location>
</feature>
<feature type="compositionally biased region" description="Pro residues" evidence="5">
    <location>
        <begin position="409"/>
        <end position="422"/>
    </location>
</feature>
<dbReference type="SUPFAM" id="SSF48403">
    <property type="entry name" value="Ankyrin repeat"/>
    <property type="match status" value="1"/>
</dbReference>
<feature type="compositionally biased region" description="Acidic residues" evidence="5">
    <location>
        <begin position="7"/>
        <end position="16"/>
    </location>
</feature>
<protein>
    <submittedName>
        <fullName evidence="6">Uncharacterized protein</fullName>
    </submittedName>
</protein>
<dbReference type="SMART" id="SM00248">
    <property type="entry name" value="ANK"/>
    <property type="match status" value="4"/>
</dbReference>
<proteinExistence type="predicted"/>
<dbReference type="Gene3D" id="1.25.40.20">
    <property type="entry name" value="Ankyrin repeat-containing domain"/>
    <property type="match status" value="1"/>
</dbReference>
<organism evidence="6 7">
    <name type="scientific">Polarella glacialis</name>
    <name type="common">Dinoflagellate</name>
    <dbReference type="NCBI Taxonomy" id="89957"/>
    <lineage>
        <taxon>Eukaryota</taxon>
        <taxon>Sar</taxon>
        <taxon>Alveolata</taxon>
        <taxon>Dinophyceae</taxon>
        <taxon>Suessiales</taxon>
        <taxon>Suessiaceae</taxon>
        <taxon>Polarella</taxon>
    </lineage>
</organism>